<dbReference type="EMBL" id="BSDY01000010">
    <property type="protein sequence ID" value="GLI56779.1"/>
    <property type="molecule type" value="Genomic_DNA"/>
</dbReference>
<reference evidence="2" key="1">
    <citation type="submission" date="2022-12" db="EMBL/GenBank/DDBJ databases">
        <title>Reference genome sequencing for broad-spectrum identification of bacterial and archaeal isolates by mass spectrometry.</title>
        <authorList>
            <person name="Sekiguchi Y."/>
            <person name="Tourlousse D.M."/>
        </authorList>
    </citation>
    <scope>NUCLEOTIDE SEQUENCE</scope>
    <source>
        <strain evidence="2">10succ1</strain>
    </source>
</reference>
<dbReference type="GO" id="GO:0016758">
    <property type="term" value="F:hexosyltransferase activity"/>
    <property type="evidence" value="ECO:0007669"/>
    <property type="project" value="UniProtKB-ARBA"/>
</dbReference>
<evidence type="ECO:0000313" key="2">
    <source>
        <dbReference type="EMBL" id="GLI56779.1"/>
    </source>
</evidence>
<name>A0A9W6LND2_9FUSO</name>
<keyword evidence="3" id="KW-1185">Reference proteome</keyword>
<dbReference type="SUPFAM" id="SSF53448">
    <property type="entry name" value="Nucleotide-diphospho-sugar transferases"/>
    <property type="match status" value="1"/>
</dbReference>
<dbReference type="InterPro" id="IPR001173">
    <property type="entry name" value="Glyco_trans_2-like"/>
</dbReference>
<dbReference type="RefSeq" id="WP_281836138.1">
    <property type="nucleotide sequence ID" value="NZ_BSDY01000010.1"/>
</dbReference>
<organism evidence="2 3">
    <name type="scientific">Propionigenium maris DSM 9537</name>
    <dbReference type="NCBI Taxonomy" id="1123000"/>
    <lineage>
        <taxon>Bacteria</taxon>
        <taxon>Fusobacteriati</taxon>
        <taxon>Fusobacteriota</taxon>
        <taxon>Fusobacteriia</taxon>
        <taxon>Fusobacteriales</taxon>
        <taxon>Fusobacteriaceae</taxon>
        <taxon>Propionigenium</taxon>
    </lineage>
</organism>
<evidence type="ECO:0000259" key="1">
    <source>
        <dbReference type="Pfam" id="PF00535"/>
    </source>
</evidence>
<dbReference type="Gene3D" id="3.90.550.10">
    <property type="entry name" value="Spore Coat Polysaccharide Biosynthesis Protein SpsA, Chain A"/>
    <property type="match status" value="1"/>
</dbReference>
<dbReference type="Proteomes" id="UP001144471">
    <property type="component" value="Unassembled WGS sequence"/>
</dbReference>
<keyword evidence="2" id="KW-0808">Transferase</keyword>
<feature type="domain" description="Glycosyltransferase 2-like" evidence="1">
    <location>
        <begin position="7"/>
        <end position="133"/>
    </location>
</feature>
<dbReference type="InterPro" id="IPR029044">
    <property type="entry name" value="Nucleotide-diphossugar_trans"/>
</dbReference>
<accession>A0A9W6LND2</accession>
<dbReference type="PANTHER" id="PTHR22916">
    <property type="entry name" value="GLYCOSYLTRANSFERASE"/>
    <property type="match status" value="1"/>
</dbReference>
<protein>
    <submittedName>
        <fullName evidence="2">Glycosyl transferase</fullName>
    </submittedName>
</protein>
<comment type="caution">
    <text evidence="2">The sequence shown here is derived from an EMBL/GenBank/DDBJ whole genome shotgun (WGS) entry which is preliminary data.</text>
</comment>
<sequence>MGEPLVSIIMPCYNVKKFLEEAIVSVLEQTYKNYELIVIDNGSTDGSLDIIHRYEIEHEKIKIFKADKNRGVVGARNIGIRAAQGKYIAFLDSDDVWHSDKLSRQIGFMEENAINLSCTNYNIISEEGDDILDFILRVKEIDHKENLKYNHLGCSTVVYNQETLGKQYFFKKAKYKEDYGLWQKILKNGEKAHVCEKPLVKYRLRENSISADKVKMAREQWRFYKRVEGFGNVKTGYYFSAYTLKNIGKNLSIKFKNRFNGKG</sequence>
<proteinExistence type="predicted"/>
<gene>
    <name evidence="2" type="ORF">PM10SUCC1_22930</name>
</gene>
<dbReference type="PANTHER" id="PTHR22916:SF3">
    <property type="entry name" value="UDP-GLCNAC:BETAGAL BETA-1,3-N-ACETYLGLUCOSAMINYLTRANSFERASE-LIKE PROTEIN 1"/>
    <property type="match status" value="1"/>
</dbReference>
<evidence type="ECO:0000313" key="3">
    <source>
        <dbReference type="Proteomes" id="UP001144471"/>
    </source>
</evidence>
<dbReference type="AlphaFoldDB" id="A0A9W6LND2"/>
<dbReference type="Pfam" id="PF00535">
    <property type="entry name" value="Glycos_transf_2"/>
    <property type="match status" value="1"/>
</dbReference>